<keyword evidence="3" id="KW-1185">Reference proteome</keyword>
<evidence type="ECO:0000256" key="1">
    <source>
        <dbReference type="SAM" id="MobiDB-lite"/>
    </source>
</evidence>
<dbReference type="AlphaFoldDB" id="A0A9E7GV24"/>
<sequence>MDPSVTSPSFSSSASSSSWFAGIVRGRSIKSGSGGGAPSIPVSTDGVGPGSRKNQLRGALFKYGPKPIQVQQCLRSRFICFCPLSHSCLLWIRG</sequence>
<dbReference type="Proteomes" id="UP001055439">
    <property type="component" value="Chromosome 8"/>
</dbReference>
<dbReference type="OrthoDB" id="1937715at2759"/>
<feature type="region of interest" description="Disordered" evidence="1">
    <location>
        <begin position="30"/>
        <end position="53"/>
    </location>
</feature>
<organism evidence="2 3">
    <name type="scientific">Musa troglodytarum</name>
    <name type="common">fe'i banana</name>
    <dbReference type="NCBI Taxonomy" id="320322"/>
    <lineage>
        <taxon>Eukaryota</taxon>
        <taxon>Viridiplantae</taxon>
        <taxon>Streptophyta</taxon>
        <taxon>Embryophyta</taxon>
        <taxon>Tracheophyta</taxon>
        <taxon>Spermatophyta</taxon>
        <taxon>Magnoliopsida</taxon>
        <taxon>Liliopsida</taxon>
        <taxon>Zingiberales</taxon>
        <taxon>Musaceae</taxon>
        <taxon>Musa</taxon>
    </lineage>
</organism>
<evidence type="ECO:0000313" key="2">
    <source>
        <dbReference type="EMBL" id="URE22301.1"/>
    </source>
</evidence>
<name>A0A9E7GV24_9LILI</name>
<evidence type="ECO:0000313" key="3">
    <source>
        <dbReference type="Proteomes" id="UP001055439"/>
    </source>
</evidence>
<protein>
    <submittedName>
        <fullName evidence="2">Uncharacterized protein</fullName>
    </submittedName>
</protein>
<gene>
    <name evidence="2" type="ORF">MUK42_32815</name>
</gene>
<proteinExistence type="predicted"/>
<reference evidence="2" key="1">
    <citation type="submission" date="2022-05" db="EMBL/GenBank/DDBJ databases">
        <title>The Musa troglodytarum L. genome provides insights into the mechanism of non-climacteric behaviour and enrichment of carotenoids.</title>
        <authorList>
            <person name="Wang J."/>
        </authorList>
    </citation>
    <scope>NUCLEOTIDE SEQUENCE</scope>
    <source>
        <tissue evidence="2">Leaf</tissue>
    </source>
</reference>
<dbReference type="EMBL" id="CP097510">
    <property type="protein sequence ID" value="URE22301.1"/>
    <property type="molecule type" value="Genomic_DNA"/>
</dbReference>
<accession>A0A9E7GV24</accession>